<evidence type="ECO:0000313" key="3">
    <source>
        <dbReference type="Proteomes" id="UP001633002"/>
    </source>
</evidence>
<organism evidence="2 3">
    <name type="scientific">Riccia sorocarpa</name>
    <dbReference type="NCBI Taxonomy" id="122646"/>
    <lineage>
        <taxon>Eukaryota</taxon>
        <taxon>Viridiplantae</taxon>
        <taxon>Streptophyta</taxon>
        <taxon>Embryophyta</taxon>
        <taxon>Marchantiophyta</taxon>
        <taxon>Marchantiopsida</taxon>
        <taxon>Marchantiidae</taxon>
        <taxon>Marchantiales</taxon>
        <taxon>Ricciaceae</taxon>
        <taxon>Riccia</taxon>
    </lineage>
</organism>
<dbReference type="EMBL" id="JBJQOH010000007">
    <property type="protein sequence ID" value="KAL3680977.1"/>
    <property type="molecule type" value="Genomic_DNA"/>
</dbReference>
<evidence type="ECO:0000256" key="1">
    <source>
        <dbReference type="SAM" id="MobiDB-lite"/>
    </source>
</evidence>
<dbReference type="AlphaFoldDB" id="A0ABD3GS28"/>
<feature type="compositionally biased region" description="Low complexity" evidence="1">
    <location>
        <begin position="47"/>
        <end position="57"/>
    </location>
</feature>
<protein>
    <submittedName>
        <fullName evidence="2">Uncharacterized protein</fullName>
    </submittedName>
</protein>
<gene>
    <name evidence="2" type="ORF">R1sor_023933</name>
</gene>
<evidence type="ECO:0000313" key="2">
    <source>
        <dbReference type="EMBL" id="KAL3680977.1"/>
    </source>
</evidence>
<comment type="caution">
    <text evidence="2">The sequence shown here is derived from an EMBL/GenBank/DDBJ whole genome shotgun (WGS) entry which is preliminary data.</text>
</comment>
<accession>A0ABD3GS28</accession>
<name>A0ABD3GS28_9MARC</name>
<proteinExistence type="predicted"/>
<dbReference type="Proteomes" id="UP001633002">
    <property type="component" value="Unassembled WGS sequence"/>
</dbReference>
<sequence>MEIQIRILKGSTTQTVPKEEPAAVRRRASPSGSRAGRTPSGGKGQKRSNSSIPRSRTPTPPVGETPVKVLLEAKKEEYASVDSASTRDVIVNAYLKWKKIPD</sequence>
<keyword evidence="3" id="KW-1185">Reference proteome</keyword>
<reference evidence="2 3" key="1">
    <citation type="submission" date="2024-09" db="EMBL/GenBank/DDBJ databases">
        <title>Chromosome-scale assembly of Riccia sorocarpa.</title>
        <authorList>
            <person name="Paukszto L."/>
        </authorList>
    </citation>
    <scope>NUCLEOTIDE SEQUENCE [LARGE SCALE GENOMIC DNA]</scope>
    <source>
        <strain evidence="2">LP-2024</strain>
        <tissue evidence="2">Aerial parts of the thallus</tissue>
    </source>
</reference>
<feature type="region of interest" description="Disordered" evidence="1">
    <location>
        <begin position="1"/>
        <end position="67"/>
    </location>
</feature>